<dbReference type="Pfam" id="PF22664">
    <property type="entry name" value="TRI-like_N"/>
    <property type="match status" value="1"/>
</dbReference>
<evidence type="ECO:0000256" key="1">
    <source>
        <dbReference type="ARBA" id="ARBA00022679"/>
    </source>
</evidence>
<sequence length="458" mass="49546">MASMPVYLDALGQQPTLNIYTQLSLAFEIPADDNDVGTRQAAVAVLTTGLQRLAAAFPWIAGKIVMEQSAKYSSGVFSIVGWVPTPQLVVRDLRDNHSIPTLDSLKRAGFPMSMLDESIFASHPTLRGGIAGGGPEPTAVFAVQVCFVGGGLVLTFAAHHQAMDFVGLVQVMRLLDKACRGESFSAADLSAANIDRRGVIPLFSSHYQPSPEVQRQILTAAVYTSATPPVHTPPAARWVNFCFSPASLATLKTTALETATYSYVSTDDALTAFIWLSVARARQNRLDPNSEVTLGRAVDGRRYLGLPREYPGMLNSMVYLTHALGDLVNKPLGEIASELRVAVDPATSSVGHTIRGLATMFDRTSNRALISPSAMISPSKDLMLSSWAVPDCYEMGFGLQLRHPVAVRRPRFVPVEGLGYLMPKHPQAGIAVAICLVENDLKALRDDKYLLRYATFIG</sequence>
<proteinExistence type="predicted"/>
<dbReference type="InterPro" id="IPR054710">
    <property type="entry name" value="Tri101-like_N"/>
</dbReference>
<dbReference type="EMBL" id="MU865920">
    <property type="protein sequence ID" value="KAK4453580.1"/>
    <property type="molecule type" value="Genomic_DNA"/>
</dbReference>
<reference evidence="3" key="1">
    <citation type="journal article" date="2023" name="Mol. Phylogenet. Evol.">
        <title>Genome-scale phylogeny and comparative genomics of the fungal order Sordariales.</title>
        <authorList>
            <person name="Hensen N."/>
            <person name="Bonometti L."/>
            <person name="Westerberg I."/>
            <person name="Brannstrom I.O."/>
            <person name="Guillou S."/>
            <person name="Cros-Aarteil S."/>
            <person name="Calhoun S."/>
            <person name="Haridas S."/>
            <person name="Kuo A."/>
            <person name="Mondo S."/>
            <person name="Pangilinan J."/>
            <person name="Riley R."/>
            <person name="LaButti K."/>
            <person name="Andreopoulos B."/>
            <person name="Lipzen A."/>
            <person name="Chen C."/>
            <person name="Yan M."/>
            <person name="Daum C."/>
            <person name="Ng V."/>
            <person name="Clum A."/>
            <person name="Steindorff A."/>
            <person name="Ohm R.A."/>
            <person name="Martin F."/>
            <person name="Silar P."/>
            <person name="Natvig D.O."/>
            <person name="Lalanne C."/>
            <person name="Gautier V."/>
            <person name="Ament-Velasquez S.L."/>
            <person name="Kruys A."/>
            <person name="Hutchinson M.I."/>
            <person name="Powell A.J."/>
            <person name="Barry K."/>
            <person name="Miller A.N."/>
            <person name="Grigoriev I.V."/>
            <person name="Debuchy R."/>
            <person name="Gladieux P."/>
            <person name="Hiltunen Thoren M."/>
            <person name="Johannesson H."/>
        </authorList>
    </citation>
    <scope>NUCLEOTIDE SEQUENCE</scope>
    <source>
        <strain evidence="3">PSN243</strain>
    </source>
</reference>
<comment type="caution">
    <text evidence="3">The sequence shown here is derived from an EMBL/GenBank/DDBJ whole genome shotgun (WGS) entry which is preliminary data.</text>
</comment>
<keyword evidence="1" id="KW-0808">Transferase</keyword>
<reference evidence="3" key="2">
    <citation type="submission" date="2023-05" db="EMBL/GenBank/DDBJ databases">
        <authorList>
            <consortium name="Lawrence Berkeley National Laboratory"/>
            <person name="Steindorff A."/>
            <person name="Hensen N."/>
            <person name="Bonometti L."/>
            <person name="Westerberg I."/>
            <person name="Brannstrom I.O."/>
            <person name="Guillou S."/>
            <person name="Cros-Aarteil S."/>
            <person name="Calhoun S."/>
            <person name="Haridas S."/>
            <person name="Kuo A."/>
            <person name="Mondo S."/>
            <person name="Pangilinan J."/>
            <person name="Riley R."/>
            <person name="Labutti K."/>
            <person name="Andreopoulos B."/>
            <person name="Lipzen A."/>
            <person name="Chen C."/>
            <person name="Yanf M."/>
            <person name="Daum C."/>
            <person name="Ng V."/>
            <person name="Clum A."/>
            <person name="Ohm R."/>
            <person name="Martin F."/>
            <person name="Silar P."/>
            <person name="Natvig D."/>
            <person name="Lalanne C."/>
            <person name="Gautier V."/>
            <person name="Ament-Velasquez S.L."/>
            <person name="Kruys A."/>
            <person name="Hutchinson M.I."/>
            <person name="Powell A.J."/>
            <person name="Barry K."/>
            <person name="Miller A.N."/>
            <person name="Grigoriev I.V."/>
            <person name="Debuchy R."/>
            <person name="Gladieux P."/>
            <person name="Thoren M.H."/>
            <person name="Johannesson H."/>
        </authorList>
    </citation>
    <scope>NUCLEOTIDE SEQUENCE</scope>
    <source>
        <strain evidence="3">PSN243</strain>
    </source>
</reference>
<dbReference type="InterPro" id="IPR023213">
    <property type="entry name" value="CAT-like_dom_sf"/>
</dbReference>
<dbReference type="Proteomes" id="UP001321760">
    <property type="component" value="Unassembled WGS sequence"/>
</dbReference>
<dbReference type="Gene3D" id="3.30.559.10">
    <property type="entry name" value="Chloramphenicol acetyltransferase-like domain"/>
    <property type="match status" value="2"/>
</dbReference>
<name>A0AAV9GYU0_9PEZI</name>
<evidence type="ECO:0000259" key="2">
    <source>
        <dbReference type="Pfam" id="PF22664"/>
    </source>
</evidence>
<dbReference type="PANTHER" id="PTHR31896">
    <property type="entry name" value="FAMILY REGULATORY PROTEIN, PUTATIVE (AFU_ORTHOLOGUE AFUA_3G14730)-RELATED"/>
    <property type="match status" value="1"/>
</dbReference>
<dbReference type="AlphaFoldDB" id="A0AAV9GYU0"/>
<dbReference type="GO" id="GO:0016740">
    <property type="term" value="F:transferase activity"/>
    <property type="evidence" value="ECO:0007669"/>
    <property type="project" value="UniProtKB-KW"/>
</dbReference>
<dbReference type="PANTHER" id="PTHR31896:SF64">
    <property type="entry name" value="TRICHOTHECENE 3-O-ACETYLTRANSFERASE"/>
    <property type="match status" value="1"/>
</dbReference>
<evidence type="ECO:0000313" key="4">
    <source>
        <dbReference type="Proteomes" id="UP001321760"/>
    </source>
</evidence>
<feature type="domain" description="Trichothecene 3-O-acetyltransferase-like N-terminal" evidence="2">
    <location>
        <begin position="19"/>
        <end position="179"/>
    </location>
</feature>
<organism evidence="3 4">
    <name type="scientific">Podospora aff. communis PSN243</name>
    <dbReference type="NCBI Taxonomy" id="3040156"/>
    <lineage>
        <taxon>Eukaryota</taxon>
        <taxon>Fungi</taxon>
        <taxon>Dikarya</taxon>
        <taxon>Ascomycota</taxon>
        <taxon>Pezizomycotina</taxon>
        <taxon>Sordariomycetes</taxon>
        <taxon>Sordariomycetidae</taxon>
        <taxon>Sordariales</taxon>
        <taxon>Podosporaceae</taxon>
        <taxon>Podospora</taxon>
    </lineage>
</organism>
<keyword evidence="4" id="KW-1185">Reference proteome</keyword>
<protein>
    <submittedName>
        <fullName evidence="3">Trichothecene 3-O-acetyltransferase</fullName>
    </submittedName>
</protein>
<evidence type="ECO:0000313" key="3">
    <source>
        <dbReference type="EMBL" id="KAK4453580.1"/>
    </source>
</evidence>
<accession>A0AAV9GYU0</accession>
<gene>
    <name evidence="3" type="ORF">QBC34DRAFT_396053</name>
</gene>
<dbReference type="InterPro" id="IPR051283">
    <property type="entry name" value="Sec_Metabolite_Acyltrans"/>
</dbReference>